<dbReference type="InterPro" id="IPR012902">
    <property type="entry name" value="N_methyl_site"/>
</dbReference>
<keyword evidence="1" id="KW-0812">Transmembrane</keyword>
<dbReference type="Gene3D" id="3.30.700.10">
    <property type="entry name" value="Glycoprotein, Type 4 Pilin"/>
    <property type="match status" value="1"/>
</dbReference>
<dbReference type="InterPro" id="IPR045584">
    <property type="entry name" value="Pilin-like"/>
</dbReference>
<feature type="domain" description="DUF1559" evidence="2">
    <location>
        <begin position="31"/>
        <end position="301"/>
    </location>
</feature>
<dbReference type="SUPFAM" id="SSF54523">
    <property type="entry name" value="Pili subunits"/>
    <property type="match status" value="1"/>
</dbReference>
<gene>
    <name evidence="3" type="ORF">C5Y96_11865</name>
</gene>
<evidence type="ECO:0000256" key="1">
    <source>
        <dbReference type="SAM" id="Phobius"/>
    </source>
</evidence>
<dbReference type="InterPro" id="IPR011453">
    <property type="entry name" value="DUF1559"/>
</dbReference>
<dbReference type="NCBIfam" id="TIGR02532">
    <property type="entry name" value="IV_pilin_GFxxxE"/>
    <property type="match status" value="1"/>
</dbReference>
<dbReference type="Pfam" id="PF07596">
    <property type="entry name" value="SBP_bac_10"/>
    <property type="match status" value="1"/>
</dbReference>
<accession>A0A2S8FFV6</accession>
<dbReference type="OrthoDB" id="248923at2"/>
<dbReference type="InterPro" id="IPR027558">
    <property type="entry name" value="Pre_pil_HX9DG_C"/>
</dbReference>
<sequence>MRLRHAFTLVELLVVIAIIGILIALLLPAVQQAREAARRIQCQNNLKQLGLAMHNYHDTHRKFPLIASSSAGFSAQAQILPFIEQGNLHDLIDFSQPLMLGSGPSVTLNPVHAGIQDRPLDMFMCPSDSGDPLYYDGSDTWAGTNYMLNVGSGNGLNYCEACDPNGLFWRDSDTSFRDITDGTSHTILMAETLFGGRDQVSTTVLTDPQRQVKRVSGGAPGSKTAEDIDAASASGYTGVRAGSWIRTTGYHITINGFYTPNSRTPDASHHGYIVSSSRSNHPGGTQIVLADGSVRFVIETITLSTWRALFTRGGGEVPQPY</sequence>
<proteinExistence type="predicted"/>
<comment type="caution">
    <text evidence="3">The sequence shown here is derived from an EMBL/GenBank/DDBJ whole genome shotgun (WGS) entry which is preliminary data.</text>
</comment>
<evidence type="ECO:0000313" key="3">
    <source>
        <dbReference type="EMBL" id="PQO31049.1"/>
    </source>
</evidence>
<dbReference type="Proteomes" id="UP000240009">
    <property type="component" value="Unassembled WGS sequence"/>
</dbReference>
<keyword evidence="1" id="KW-1133">Transmembrane helix</keyword>
<keyword evidence="1" id="KW-0472">Membrane</keyword>
<dbReference type="PANTHER" id="PTHR30093:SF2">
    <property type="entry name" value="TYPE II SECRETION SYSTEM PROTEIN H"/>
    <property type="match status" value="1"/>
</dbReference>
<name>A0A2S8FFV6_9BACT</name>
<protein>
    <submittedName>
        <fullName evidence="3">Prepilin-type cleavage/methylation domain-containing protein</fullName>
    </submittedName>
</protein>
<dbReference type="AlphaFoldDB" id="A0A2S8FFV6"/>
<dbReference type="EMBL" id="PUIA01000037">
    <property type="protein sequence ID" value="PQO31049.1"/>
    <property type="molecule type" value="Genomic_DNA"/>
</dbReference>
<dbReference type="RefSeq" id="WP_105353443.1">
    <property type="nucleotide sequence ID" value="NZ_PUIA01000037.1"/>
</dbReference>
<organism evidence="3 4">
    <name type="scientific">Blastopirellula marina</name>
    <dbReference type="NCBI Taxonomy" id="124"/>
    <lineage>
        <taxon>Bacteria</taxon>
        <taxon>Pseudomonadati</taxon>
        <taxon>Planctomycetota</taxon>
        <taxon>Planctomycetia</taxon>
        <taxon>Pirellulales</taxon>
        <taxon>Pirellulaceae</taxon>
        <taxon>Blastopirellula</taxon>
    </lineage>
</organism>
<reference evidence="3 4" key="1">
    <citation type="submission" date="2018-02" db="EMBL/GenBank/DDBJ databases">
        <title>Comparative genomes isolates from brazilian mangrove.</title>
        <authorList>
            <person name="Araujo J.E."/>
            <person name="Taketani R.G."/>
            <person name="Silva M.C.P."/>
            <person name="Loureco M.V."/>
            <person name="Andreote F.D."/>
        </authorList>
    </citation>
    <scope>NUCLEOTIDE SEQUENCE [LARGE SCALE GENOMIC DNA]</scope>
    <source>
        <strain evidence="3 4">HEX-2 MGV</strain>
    </source>
</reference>
<dbReference type="NCBIfam" id="TIGR04294">
    <property type="entry name" value="pre_pil_HX9DG"/>
    <property type="match status" value="1"/>
</dbReference>
<dbReference type="PANTHER" id="PTHR30093">
    <property type="entry name" value="GENERAL SECRETION PATHWAY PROTEIN G"/>
    <property type="match status" value="1"/>
</dbReference>
<feature type="transmembrane region" description="Helical" evidence="1">
    <location>
        <begin position="6"/>
        <end position="30"/>
    </location>
</feature>
<evidence type="ECO:0000259" key="2">
    <source>
        <dbReference type="Pfam" id="PF07596"/>
    </source>
</evidence>
<dbReference type="Pfam" id="PF07963">
    <property type="entry name" value="N_methyl"/>
    <property type="match status" value="1"/>
</dbReference>
<evidence type="ECO:0000313" key="4">
    <source>
        <dbReference type="Proteomes" id="UP000240009"/>
    </source>
</evidence>